<protein>
    <submittedName>
        <fullName evidence="1">Uncharacterized protein</fullName>
    </submittedName>
</protein>
<dbReference type="EMBL" id="CDMZ01001110">
    <property type="protein sequence ID" value="CEM27430.1"/>
    <property type="molecule type" value="Genomic_DNA"/>
</dbReference>
<reference evidence="1" key="1">
    <citation type="submission" date="2014-11" db="EMBL/GenBank/DDBJ databases">
        <authorList>
            <person name="Otto D Thomas"/>
            <person name="Naeem Raeece"/>
        </authorList>
    </citation>
    <scope>NUCLEOTIDE SEQUENCE</scope>
</reference>
<dbReference type="VEuPathDB" id="CryptoDB:Cvel_21404"/>
<name>A0A0G4GDH3_9ALVE</name>
<organism evidence="1">
    <name type="scientific">Chromera velia CCMP2878</name>
    <dbReference type="NCBI Taxonomy" id="1169474"/>
    <lineage>
        <taxon>Eukaryota</taxon>
        <taxon>Sar</taxon>
        <taxon>Alveolata</taxon>
        <taxon>Colpodellida</taxon>
        <taxon>Chromeraceae</taxon>
        <taxon>Chromera</taxon>
    </lineage>
</organism>
<dbReference type="AlphaFoldDB" id="A0A0G4GDH3"/>
<proteinExistence type="predicted"/>
<accession>A0A0G4GDH3</accession>
<evidence type="ECO:0000313" key="1">
    <source>
        <dbReference type="EMBL" id="CEM27430.1"/>
    </source>
</evidence>
<gene>
    <name evidence="1" type="ORF">Cvel_21404</name>
</gene>
<sequence>MNVCMHVGQIPGIPTTRDGTILTADVPVPPEGPAHQVKSIHCGDDFLLVEMEELTADCSKKKPEGEG</sequence>